<dbReference type="EMBL" id="FTNO01000003">
    <property type="protein sequence ID" value="SIR64954.1"/>
    <property type="molecule type" value="Genomic_DNA"/>
</dbReference>
<evidence type="ECO:0000313" key="3">
    <source>
        <dbReference type="Proteomes" id="UP000186914"/>
    </source>
</evidence>
<keyword evidence="1" id="KW-0812">Transmembrane</keyword>
<name>A0A1N7CNG8_9EURY</name>
<dbReference type="Proteomes" id="UP000186914">
    <property type="component" value="Unassembled WGS sequence"/>
</dbReference>
<organism evidence="2 3">
    <name type="scientific">Haladaptatus litoreus</name>
    <dbReference type="NCBI Taxonomy" id="553468"/>
    <lineage>
        <taxon>Archaea</taxon>
        <taxon>Methanobacteriati</taxon>
        <taxon>Methanobacteriota</taxon>
        <taxon>Stenosarchaea group</taxon>
        <taxon>Halobacteria</taxon>
        <taxon>Halobacteriales</taxon>
        <taxon>Haladaptataceae</taxon>
        <taxon>Haladaptatus</taxon>
    </lineage>
</organism>
<proteinExistence type="predicted"/>
<feature type="transmembrane region" description="Helical" evidence="1">
    <location>
        <begin position="29"/>
        <end position="55"/>
    </location>
</feature>
<evidence type="ECO:0000313" key="2">
    <source>
        <dbReference type="EMBL" id="SIR64954.1"/>
    </source>
</evidence>
<keyword evidence="3" id="KW-1185">Reference proteome</keyword>
<gene>
    <name evidence="2" type="ORF">SAMN05421858_3117</name>
</gene>
<protein>
    <submittedName>
        <fullName evidence="2">Uncharacterized protein</fullName>
    </submittedName>
</protein>
<reference evidence="3" key="1">
    <citation type="submission" date="2017-01" db="EMBL/GenBank/DDBJ databases">
        <authorList>
            <person name="Varghese N."/>
            <person name="Submissions S."/>
        </authorList>
    </citation>
    <scope>NUCLEOTIDE SEQUENCE [LARGE SCALE GENOMIC DNA]</scope>
    <source>
        <strain evidence="3">CGMCC 1.7737</strain>
    </source>
</reference>
<evidence type="ECO:0000256" key="1">
    <source>
        <dbReference type="SAM" id="Phobius"/>
    </source>
</evidence>
<dbReference type="RefSeq" id="WP_175609707.1">
    <property type="nucleotide sequence ID" value="NZ_FTNO01000003.1"/>
</dbReference>
<dbReference type="AlphaFoldDB" id="A0A1N7CNG8"/>
<sequence>MAGRIKRIARGIDSITKAVWDDSGTFVKLIILVILIVTAAAIPVIPIAIIARYIANR</sequence>
<keyword evidence="1" id="KW-1133">Transmembrane helix</keyword>
<accession>A0A1N7CNG8</accession>
<keyword evidence="1" id="KW-0472">Membrane</keyword>